<dbReference type="GO" id="GO:0032259">
    <property type="term" value="P:methylation"/>
    <property type="evidence" value="ECO:0007669"/>
    <property type="project" value="UniProtKB-KW"/>
</dbReference>
<feature type="domain" description="Methyltransferase" evidence="2">
    <location>
        <begin position="63"/>
        <end position="165"/>
    </location>
</feature>
<comment type="caution">
    <text evidence="3">The sequence shown here is derived from an EMBL/GenBank/DDBJ whole genome shotgun (WGS) entry which is preliminary data.</text>
</comment>
<dbReference type="CDD" id="cd02440">
    <property type="entry name" value="AdoMet_MTases"/>
    <property type="match status" value="1"/>
</dbReference>
<dbReference type="SUPFAM" id="SSF53335">
    <property type="entry name" value="S-adenosyl-L-methionine-dependent methyltransferases"/>
    <property type="match status" value="1"/>
</dbReference>
<dbReference type="Proteomes" id="UP000241848">
    <property type="component" value="Unassembled WGS sequence"/>
</dbReference>
<organism evidence="3 4">
    <name type="scientific">Sulfobacillus acidophilus</name>
    <dbReference type="NCBI Taxonomy" id="53633"/>
    <lineage>
        <taxon>Bacteria</taxon>
        <taxon>Bacillati</taxon>
        <taxon>Bacillota</taxon>
        <taxon>Clostridia</taxon>
        <taxon>Eubacteriales</taxon>
        <taxon>Clostridiales Family XVII. Incertae Sedis</taxon>
        <taxon>Sulfobacillus</taxon>
    </lineage>
</organism>
<keyword evidence="3" id="KW-0489">Methyltransferase</keyword>
<sequence length="289" mass="32821">MWRYNQSMDNVIDESLARLDQWLLQYWNRTLPQYRWLFLQTLATANSRRRWIESWPTVVNGLVVDVGCGPGIVSHEIATLKACRVMGLDRDAVVLGLARTLSRLLQLSDSVEFDQSDILTKDGAGLADAACARFVAQYAPSLELFFARMKSHVRSGGYIVLEDIDDGYIIEYPKPPLAWQRVVDAFRDYQSGSEGDRYVGRKLADAGRRSGLQVEDITLNPVVQAGWTTWDDLSVQFDVERVGQALPLMMARGLICEDEWQTAKRDYQASFPHFSYVSSSTVRILFRVP</sequence>
<dbReference type="InterPro" id="IPR025714">
    <property type="entry name" value="Methyltranfer_dom"/>
</dbReference>
<dbReference type="GO" id="GO:0008168">
    <property type="term" value="F:methyltransferase activity"/>
    <property type="evidence" value="ECO:0007669"/>
    <property type="project" value="UniProtKB-KW"/>
</dbReference>
<protein>
    <submittedName>
        <fullName evidence="3">Class I SAM-dependent methyltransferase</fullName>
    </submittedName>
</protein>
<name>A0A2T2WGK7_9FIRM</name>
<evidence type="ECO:0000256" key="1">
    <source>
        <dbReference type="ARBA" id="ARBA00022679"/>
    </source>
</evidence>
<dbReference type="EMBL" id="PXYV01000035">
    <property type="protein sequence ID" value="PSR21371.1"/>
    <property type="molecule type" value="Genomic_DNA"/>
</dbReference>
<evidence type="ECO:0000259" key="2">
    <source>
        <dbReference type="Pfam" id="PF13847"/>
    </source>
</evidence>
<dbReference type="AlphaFoldDB" id="A0A2T2WGK7"/>
<dbReference type="Pfam" id="PF13847">
    <property type="entry name" value="Methyltransf_31"/>
    <property type="match status" value="1"/>
</dbReference>
<evidence type="ECO:0000313" key="4">
    <source>
        <dbReference type="Proteomes" id="UP000241848"/>
    </source>
</evidence>
<proteinExistence type="predicted"/>
<dbReference type="PANTHER" id="PTHR43861:SF3">
    <property type="entry name" value="PUTATIVE (AFU_ORTHOLOGUE AFUA_2G14390)-RELATED"/>
    <property type="match status" value="1"/>
</dbReference>
<keyword evidence="1 3" id="KW-0808">Transferase</keyword>
<dbReference type="Gene3D" id="3.40.50.150">
    <property type="entry name" value="Vaccinia Virus protein VP39"/>
    <property type="match status" value="1"/>
</dbReference>
<reference evidence="3 4" key="1">
    <citation type="journal article" date="2014" name="BMC Genomics">
        <title>Comparison of environmental and isolate Sulfobacillus genomes reveals diverse carbon, sulfur, nitrogen, and hydrogen metabolisms.</title>
        <authorList>
            <person name="Justice N.B."/>
            <person name="Norman A."/>
            <person name="Brown C.T."/>
            <person name="Singh A."/>
            <person name="Thomas B.C."/>
            <person name="Banfield J.F."/>
        </authorList>
    </citation>
    <scope>NUCLEOTIDE SEQUENCE [LARGE SCALE GENOMIC DNA]</scope>
    <source>
        <strain evidence="3">AMDSBA3</strain>
    </source>
</reference>
<gene>
    <name evidence="3" type="ORF">C7B45_10935</name>
</gene>
<dbReference type="InterPro" id="IPR029063">
    <property type="entry name" value="SAM-dependent_MTases_sf"/>
</dbReference>
<accession>A0A2T2WGK7</accession>
<evidence type="ECO:0000313" key="3">
    <source>
        <dbReference type="EMBL" id="PSR21371.1"/>
    </source>
</evidence>
<dbReference type="PANTHER" id="PTHR43861">
    <property type="entry name" value="TRANS-ACONITATE 2-METHYLTRANSFERASE-RELATED"/>
    <property type="match status" value="1"/>
</dbReference>